<feature type="compositionally biased region" description="Acidic residues" evidence="2">
    <location>
        <begin position="620"/>
        <end position="629"/>
    </location>
</feature>
<evidence type="ECO:0000313" key="4">
    <source>
        <dbReference type="Proteomes" id="UP000076154"/>
    </source>
</evidence>
<keyword evidence="1" id="KW-0175">Coiled coil</keyword>
<evidence type="ECO:0000256" key="1">
    <source>
        <dbReference type="SAM" id="Coils"/>
    </source>
</evidence>
<feature type="region of interest" description="Disordered" evidence="2">
    <location>
        <begin position="610"/>
        <end position="726"/>
    </location>
</feature>
<organism evidence="3 4">
    <name type="scientific">Hypsizygus marmoreus</name>
    <name type="common">White beech mushroom</name>
    <name type="synonym">Agaricus marmoreus</name>
    <dbReference type="NCBI Taxonomy" id="39966"/>
    <lineage>
        <taxon>Eukaryota</taxon>
        <taxon>Fungi</taxon>
        <taxon>Dikarya</taxon>
        <taxon>Basidiomycota</taxon>
        <taxon>Agaricomycotina</taxon>
        <taxon>Agaricomycetes</taxon>
        <taxon>Agaricomycetidae</taxon>
        <taxon>Agaricales</taxon>
        <taxon>Tricholomatineae</taxon>
        <taxon>Lyophyllaceae</taxon>
        <taxon>Hypsizygus</taxon>
    </lineage>
</organism>
<feature type="compositionally biased region" description="Low complexity" evidence="2">
    <location>
        <begin position="698"/>
        <end position="717"/>
    </location>
</feature>
<dbReference type="InParanoid" id="A0A369JIA9"/>
<feature type="region of interest" description="Disordered" evidence="2">
    <location>
        <begin position="510"/>
        <end position="537"/>
    </location>
</feature>
<proteinExistence type="predicted"/>
<evidence type="ECO:0000313" key="3">
    <source>
        <dbReference type="EMBL" id="RDB20307.1"/>
    </source>
</evidence>
<feature type="region of interest" description="Disordered" evidence="2">
    <location>
        <begin position="157"/>
        <end position="185"/>
    </location>
</feature>
<name>A0A369JIA9_HYPMA</name>
<dbReference type="AlphaFoldDB" id="A0A369JIA9"/>
<accession>A0A369JIA9</accession>
<gene>
    <name evidence="3" type="ORF">Hypma_012653</name>
</gene>
<feature type="compositionally biased region" description="Polar residues" evidence="2">
    <location>
        <begin position="460"/>
        <end position="470"/>
    </location>
</feature>
<protein>
    <submittedName>
        <fullName evidence="3">Uncharacterized protein</fullName>
    </submittedName>
</protein>
<dbReference type="Proteomes" id="UP000076154">
    <property type="component" value="Unassembled WGS sequence"/>
</dbReference>
<sequence length="851" mass="94677">MQHTRTVHSPYYLNASHSTPATIPVSLPVDNTVPPYDGPTNISRTCGDIEYTEFRAYGPPSPTFGHPGDIYINVSPKTYELYARDNYSWFKWGGPLYRYHVIKHPLHEDYILQCSLKSGPTWSETAGKRHITELRKDGGVPSASDCIEAFLDRETTKPTRKRKLKDPSVENKRSKKKKTSIQSPNSQTIQTKLYPLTDFLSLSIQRFTCSFSVSSIPTEYSRPFVMKHSVYAIPFSHFWGCSSPPTDLGDSGDIYFLLSAHAHRIFIKQTDWMEWHGFSGDAHVDRVAHPYFPARTFWINDAGADWVPWSRLTSELNKLTTSSAKGPFLMSANECVSVLLQNTVLNIHTPSTSMKISGMFVSWQIELDQVKRERDELRSQNSEFREALYATESCISPSKNPTTTSVSSGRGAGREYLDHAIQTDDVSNQVIQDFCASVFPNSIDVVPHRHQLALATISGSPIDGQSTRASSAVCPPSHGNIHGWDPPPDQPFLETQTAVSVGAPCDPVGAATRRTSGLEIGEQDSSNPNLRRIPDLDVHAPVECSEKEEYPRPSSSKITAVPIVDNINSPRLYEIRLPPAPVYADDQITPELYGTNHSVRSDVLPRGCDSRLSTLHDEAPPEDVDDTEFEDVHTSTRALQTSPLLDENRRQEKDPKRPTSLGSSTLSSTVLLETEESNGARMPPQDIEHAPSPADQPRLASTSHRSSSLALSSQRTSEPSEVACPGHCPDSAPVISSIEMATQDPEETVSVKEELDDDDLPAFSSTDLELDELHLNIIYHTTRDSHVRVCRLCLQLQPPVVVKYAPWTPASQLVRHCETKHVDMSHVLIDMTRTQLENIQEELTRLPLAAS</sequence>
<keyword evidence="4" id="KW-1185">Reference proteome</keyword>
<feature type="compositionally biased region" description="Low complexity" evidence="2">
    <location>
        <begin position="659"/>
        <end position="672"/>
    </location>
</feature>
<feature type="coiled-coil region" evidence="1">
    <location>
        <begin position="360"/>
        <end position="387"/>
    </location>
</feature>
<reference evidence="3" key="1">
    <citation type="submission" date="2018-04" db="EMBL/GenBank/DDBJ databases">
        <title>Whole genome sequencing of Hypsizygus marmoreus.</title>
        <authorList>
            <person name="Choi I.-G."/>
            <person name="Min B."/>
            <person name="Kim J.-G."/>
            <person name="Kim S."/>
            <person name="Oh Y.-L."/>
            <person name="Kong W.-S."/>
            <person name="Park H."/>
            <person name="Jeong J."/>
            <person name="Song E.-S."/>
        </authorList>
    </citation>
    <scope>NUCLEOTIDE SEQUENCE [LARGE SCALE GENOMIC DNA]</scope>
    <source>
        <strain evidence="3">51987-8</strain>
    </source>
</reference>
<feature type="compositionally biased region" description="Basic and acidic residues" evidence="2">
    <location>
        <begin position="646"/>
        <end position="657"/>
    </location>
</feature>
<evidence type="ECO:0000256" key="2">
    <source>
        <dbReference type="SAM" id="MobiDB-lite"/>
    </source>
</evidence>
<dbReference type="OrthoDB" id="3067611at2759"/>
<comment type="caution">
    <text evidence="3">The sequence shown here is derived from an EMBL/GenBank/DDBJ whole genome shotgun (WGS) entry which is preliminary data.</text>
</comment>
<dbReference type="EMBL" id="LUEZ02000069">
    <property type="protein sequence ID" value="RDB20307.1"/>
    <property type="molecule type" value="Genomic_DNA"/>
</dbReference>
<dbReference type="STRING" id="39966.A0A369JIA9"/>
<feature type="region of interest" description="Disordered" evidence="2">
    <location>
        <begin position="460"/>
        <end position="493"/>
    </location>
</feature>